<comment type="subcellular location">
    <subcellularLocation>
        <location evidence="1">Endomembrane system</location>
        <topology evidence="1">Multi-pass membrane protein</topology>
    </subcellularLocation>
</comment>
<dbReference type="EMBL" id="JAURUO010000002">
    <property type="protein sequence ID" value="MDP9727684.1"/>
    <property type="molecule type" value="Genomic_DNA"/>
</dbReference>
<dbReference type="Proteomes" id="UP001229209">
    <property type="component" value="Unassembled WGS sequence"/>
</dbReference>
<evidence type="ECO:0000256" key="2">
    <source>
        <dbReference type="ARBA" id="ARBA00007362"/>
    </source>
</evidence>
<keyword evidence="9" id="KW-1185">Reference proteome</keyword>
<evidence type="ECO:0000313" key="9">
    <source>
        <dbReference type="Proteomes" id="UP001229209"/>
    </source>
</evidence>
<evidence type="ECO:0000259" key="7">
    <source>
        <dbReference type="Pfam" id="PF00892"/>
    </source>
</evidence>
<dbReference type="InterPro" id="IPR037185">
    <property type="entry name" value="EmrE-like"/>
</dbReference>
<feature type="transmembrane region" description="Helical" evidence="6">
    <location>
        <begin position="127"/>
        <end position="145"/>
    </location>
</feature>
<dbReference type="InterPro" id="IPR000620">
    <property type="entry name" value="EamA_dom"/>
</dbReference>
<reference evidence="8 9" key="1">
    <citation type="submission" date="2023-07" db="EMBL/GenBank/DDBJ databases">
        <title>Genomic Encyclopedia of Type Strains, Phase IV (KMG-IV): sequencing the most valuable type-strain genomes for metagenomic binning, comparative biology and taxonomic classification.</title>
        <authorList>
            <person name="Goeker M."/>
        </authorList>
    </citation>
    <scope>NUCLEOTIDE SEQUENCE [LARGE SCALE GENOMIC DNA]</scope>
    <source>
        <strain evidence="8 9">DSM 25924</strain>
    </source>
</reference>
<keyword evidence="5 6" id="KW-0472">Membrane</keyword>
<feature type="transmembrane region" description="Helical" evidence="6">
    <location>
        <begin position="157"/>
        <end position="177"/>
    </location>
</feature>
<evidence type="ECO:0000256" key="5">
    <source>
        <dbReference type="ARBA" id="ARBA00023136"/>
    </source>
</evidence>
<organism evidence="8 9">
    <name type="scientific">Alicyclobacillus tolerans</name>
    <dbReference type="NCBI Taxonomy" id="90970"/>
    <lineage>
        <taxon>Bacteria</taxon>
        <taxon>Bacillati</taxon>
        <taxon>Bacillota</taxon>
        <taxon>Bacilli</taxon>
        <taxon>Bacillales</taxon>
        <taxon>Alicyclobacillaceae</taxon>
        <taxon>Alicyclobacillus</taxon>
    </lineage>
</organism>
<dbReference type="SUPFAM" id="SSF103481">
    <property type="entry name" value="Multidrug resistance efflux transporter EmrE"/>
    <property type="match status" value="2"/>
</dbReference>
<feature type="transmembrane region" description="Helical" evidence="6">
    <location>
        <begin position="189"/>
        <end position="209"/>
    </location>
</feature>
<evidence type="ECO:0000256" key="1">
    <source>
        <dbReference type="ARBA" id="ARBA00004127"/>
    </source>
</evidence>
<proteinExistence type="inferred from homology"/>
<accession>A0ABT9LTU4</accession>
<evidence type="ECO:0000256" key="6">
    <source>
        <dbReference type="SAM" id="Phobius"/>
    </source>
</evidence>
<feature type="transmembrane region" description="Helical" evidence="6">
    <location>
        <begin position="255"/>
        <end position="276"/>
    </location>
</feature>
<protein>
    <submittedName>
        <fullName evidence="8">Drug/metabolite transporter (DMT)-like permease</fullName>
    </submittedName>
</protein>
<keyword evidence="4 6" id="KW-1133">Transmembrane helix</keyword>
<evidence type="ECO:0000256" key="4">
    <source>
        <dbReference type="ARBA" id="ARBA00022989"/>
    </source>
</evidence>
<feature type="transmembrane region" description="Helical" evidence="6">
    <location>
        <begin position="6"/>
        <end position="21"/>
    </location>
</feature>
<evidence type="ECO:0000256" key="3">
    <source>
        <dbReference type="ARBA" id="ARBA00022692"/>
    </source>
</evidence>
<comment type="similarity">
    <text evidence="2">Belongs to the EamA transporter family.</text>
</comment>
<dbReference type="PANTHER" id="PTHR32322:SF2">
    <property type="entry name" value="EAMA DOMAIN-CONTAINING PROTEIN"/>
    <property type="match status" value="1"/>
</dbReference>
<dbReference type="RefSeq" id="WP_306953211.1">
    <property type="nucleotide sequence ID" value="NZ_JAURUO010000002.1"/>
</dbReference>
<gene>
    <name evidence="8" type="ORF">J2S04_000611</name>
</gene>
<feature type="transmembrane region" description="Helical" evidence="6">
    <location>
        <begin position="103"/>
        <end position="121"/>
    </location>
</feature>
<dbReference type="PANTHER" id="PTHR32322">
    <property type="entry name" value="INNER MEMBRANE TRANSPORTER"/>
    <property type="match status" value="1"/>
</dbReference>
<sequence>MSGVMFAVLSTLCYSLSYVVLRRGQSEAAITDAGLLPVLIVSTLLLDGFWLINYLTHQQMLLSVLHAPLSSFLYSLLSGILGTFLGRYFLYRAIAAVGATRGIIVKSLSPIFTMAIAFLWLREQPDIGQLVGIGLIGLSIGLLFHEQKIKPLRGMTWSFFTSGMSLAFFAATFQGIGHSARKLAVLHNFPSLTAAAMDCTVATIVYFLVRLIYPPLQNHWSSYPWRQTGAYFATAGFLSAVGILFFFAASQNIPISTVAAISGAEPLLVTLFSILFLSQLESFSAYSVFAACLGTLGILTIAIGPHLFP</sequence>
<feature type="transmembrane region" description="Helical" evidence="6">
    <location>
        <begin position="230"/>
        <end position="249"/>
    </location>
</feature>
<keyword evidence="3 6" id="KW-0812">Transmembrane</keyword>
<evidence type="ECO:0000313" key="8">
    <source>
        <dbReference type="EMBL" id="MDP9727684.1"/>
    </source>
</evidence>
<feature type="domain" description="EamA" evidence="7">
    <location>
        <begin position="162"/>
        <end position="301"/>
    </location>
</feature>
<feature type="transmembrane region" description="Helical" evidence="6">
    <location>
        <begin position="288"/>
        <end position="308"/>
    </location>
</feature>
<dbReference type="InterPro" id="IPR050638">
    <property type="entry name" value="AA-Vitamin_Transporters"/>
</dbReference>
<comment type="caution">
    <text evidence="8">The sequence shown here is derived from an EMBL/GenBank/DDBJ whole genome shotgun (WGS) entry which is preliminary data.</text>
</comment>
<feature type="transmembrane region" description="Helical" evidence="6">
    <location>
        <begin position="72"/>
        <end position="91"/>
    </location>
</feature>
<name>A0ABT9LTU4_9BACL</name>
<feature type="domain" description="EamA" evidence="7">
    <location>
        <begin position="1"/>
        <end position="143"/>
    </location>
</feature>
<feature type="transmembrane region" description="Helical" evidence="6">
    <location>
        <begin position="33"/>
        <end position="52"/>
    </location>
</feature>
<dbReference type="Pfam" id="PF00892">
    <property type="entry name" value="EamA"/>
    <property type="match status" value="2"/>
</dbReference>